<reference evidence="1 2" key="1">
    <citation type="submission" date="2024-02" db="EMBL/GenBank/DDBJ databases">
        <authorList>
            <person name="Daric V."/>
            <person name="Darras S."/>
        </authorList>
    </citation>
    <scope>NUCLEOTIDE SEQUENCE [LARGE SCALE GENOMIC DNA]</scope>
</reference>
<sequence length="243" mass="28177">MLFIRATKRLLLVAAGGTMCAHFSMTLYTQYHLRHGFKSIFENQFQPVSGTTEERITKARQPIVEAVQALFEMTHKDTSNILALFSDDVVYEDPFVRCKGKAEFFKCFSLLPWCWEFSTTDQFEVTHHKDYIQIAQERSIKFFNRKAFQRSSVLLISLDLVDGQEKIKSVEDQWSGHPILSPDNSPRIGWLAVVFRKLNAKRIILSYGIQMNIYSYFQNSKQNDLDDTTVQLVEQTMTSHRGD</sequence>
<comment type="caution">
    <text evidence="1">The sequence shown here is derived from an EMBL/GenBank/DDBJ whole genome shotgun (WGS) entry which is preliminary data.</text>
</comment>
<gene>
    <name evidence="1" type="ORF">CVLEPA_LOCUS16659</name>
</gene>
<dbReference type="Proteomes" id="UP001642483">
    <property type="component" value="Unassembled WGS sequence"/>
</dbReference>
<dbReference type="SUPFAM" id="SSF54427">
    <property type="entry name" value="NTF2-like"/>
    <property type="match status" value="1"/>
</dbReference>
<evidence type="ECO:0000313" key="1">
    <source>
        <dbReference type="EMBL" id="CAK8685537.1"/>
    </source>
</evidence>
<keyword evidence="2" id="KW-1185">Reference proteome</keyword>
<dbReference type="InterPro" id="IPR032710">
    <property type="entry name" value="NTF2-like_dom_sf"/>
</dbReference>
<name>A0ABP0G113_CLALP</name>
<organism evidence="1 2">
    <name type="scientific">Clavelina lepadiformis</name>
    <name type="common">Light-bulb sea squirt</name>
    <name type="synonym">Ascidia lepadiformis</name>
    <dbReference type="NCBI Taxonomy" id="159417"/>
    <lineage>
        <taxon>Eukaryota</taxon>
        <taxon>Metazoa</taxon>
        <taxon>Chordata</taxon>
        <taxon>Tunicata</taxon>
        <taxon>Ascidiacea</taxon>
        <taxon>Aplousobranchia</taxon>
        <taxon>Clavelinidae</taxon>
        <taxon>Clavelina</taxon>
    </lineage>
</organism>
<proteinExistence type="predicted"/>
<dbReference type="EMBL" id="CAWYQH010000100">
    <property type="protein sequence ID" value="CAK8685537.1"/>
    <property type="molecule type" value="Genomic_DNA"/>
</dbReference>
<accession>A0ABP0G113</accession>
<dbReference type="Gene3D" id="3.10.450.50">
    <property type="match status" value="1"/>
</dbReference>
<protein>
    <submittedName>
        <fullName evidence="1">Uncharacterized protein</fullName>
    </submittedName>
</protein>
<evidence type="ECO:0000313" key="2">
    <source>
        <dbReference type="Proteomes" id="UP001642483"/>
    </source>
</evidence>